<sequence length="80" mass="8689">METEMSIQPLLSSRGSSDEESSPGLSRAKTFLGPGINIVTSARAGYRYKISMSTSPTRIVQMLPPEGAKCVHCTTREQLD</sequence>
<proteinExistence type="predicted"/>
<evidence type="ECO:0000256" key="1">
    <source>
        <dbReference type="SAM" id="MobiDB-lite"/>
    </source>
</evidence>
<feature type="region of interest" description="Disordered" evidence="1">
    <location>
        <begin position="1"/>
        <end position="29"/>
    </location>
</feature>
<dbReference type="Proteomes" id="UP001642483">
    <property type="component" value="Unassembled WGS sequence"/>
</dbReference>
<organism evidence="2 3">
    <name type="scientific">Clavelina lepadiformis</name>
    <name type="common">Light-bulb sea squirt</name>
    <name type="synonym">Ascidia lepadiformis</name>
    <dbReference type="NCBI Taxonomy" id="159417"/>
    <lineage>
        <taxon>Eukaryota</taxon>
        <taxon>Metazoa</taxon>
        <taxon>Chordata</taxon>
        <taxon>Tunicata</taxon>
        <taxon>Ascidiacea</taxon>
        <taxon>Aplousobranchia</taxon>
        <taxon>Clavelinidae</taxon>
        <taxon>Clavelina</taxon>
    </lineage>
</organism>
<dbReference type="EMBL" id="CAWYQH010000108">
    <property type="protein sequence ID" value="CAK8688103.1"/>
    <property type="molecule type" value="Genomic_DNA"/>
</dbReference>
<accession>A0ABP0G8F7</accession>
<reference evidence="2 3" key="1">
    <citation type="submission" date="2024-02" db="EMBL/GenBank/DDBJ databases">
        <authorList>
            <person name="Daric V."/>
            <person name="Darras S."/>
        </authorList>
    </citation>
    <scope>NUCLEOTIDE SEQUENCE [LARGE SCALE GENOMIC DNA]</scope>
</reference>
<comment type="caution">
    <text evidence="2">The sequence shown here is derived from an EMBL/GenBank/DDBJ whole genome shotgun (WGS) entry which is preliminary data.</text>
</comment>
<evidence type="ECO:0000313" key="3">
    <source>
        <dbReference type="Proteomes" id="UP001642483"/>
    </source>
</evidence>
<name>A0ABP0G8F7_CLALP</name>
<keyword evidence="3" id="KW-1185">Reference proteome</keyword>
<feature type="compositionally biased region" description="Polar residues" evidence="1">
    <location>
        <begin position="1"/>
        <end position="11"/>
    </location>
</feature>
<gene>
    <name evidence="2" type="ORF">CVLEPA_LOCUS20137</name>
</gene>
<protein>
    <submittedName>
        <fullName evidence="2">Uncharacterized protein</fullName>
    </submittedName>
</protein>
<evidence type="ECO:0000313" key="2">
    <source>
        <dbReference type="EMBL" id="CAK8688103.1"/>
    </source>
</evidence>